<dbReference type="FunFam" id="1.10.10.60:FF:000026">
    <property type="entry name" value="Nuclear receptor corepressor 2 isoform 1"/>
    <property type="match status" value="1"/>
</dbReference>
<comment type="subcellular location">
    <subcellularLocation>
        <location evidence="1">Nucleus</location>
    </subcellularLocation>
</comment>
<dbReference type="InterPro" id="IPR051571">
    <property type="entry name" value="N-CoR_corepressor"/>
</dbReference>
<comment type="caution">
    <text evidence="7">The sequence shown here is derived from an EMBL/GenBank/DDBJ whole genome shotgun (WGS) entry which is preliminary data.</text>
</comment>
<feature type="region of interest" description="Disordered" evidence="5">
    <location>
        <begin position="380"/>
        <end position="497"/>
    </location>
</feature>
<protein>
    <recommendedName>
        <fullName evidence="6">SANT domain-containing protein</fullName>
    </recommendedName>
</protein>
<evidence type="ECO:0000313" key="7">
    <source>
        <dbReference type="EMBL" id="KAG8223441.1"/>
    </source>
</evidence>
<dbReference type="Gene3D" id="1.10.10.60">
    <property type="entry name" value="Homeodomain-like"/>
    <property type="match status" value="1"/>
</dbReference>
<keyword evidence="3 4" id="KW-0175">Coiled coil</keyword>
<dbReference type="Pfam" id="PF15784">
    <property type="entry name" value="GPS2_interact"/>
    <property type="match status" value="1"/>
</dbReference>
<feature type="domain" description="SANT" evidence="6">
    <location>
        <begin position="325"/>
        <end position="376"/>
    </location>
</feature>
<dbReference type="InterPro" id="IPR001005">
    <property type="entry name" value="SANT/Myb"/>
</dbReference>
<name>A0A8K0JVJ0_LADFU</name>
<dbReference type="GO" id="GO:0005654">
    <property type="term" value="C:nucleoplasm"/>
    <property type="evidence" value="ECO:0007669"/>
    <property type="project" value="UniProtKB-ARBA"/>
</dbReference>
<evidence type="ECO:0000313" key="8">
    <source>
        <dbReference type="Proteomes" id="UP000792457"/>
    </source>
</evidence>
<feature type="coiled-coil region" evidence="4">
    <location>
        <begin position="78"/>
        <end position="115"/>
    </location>
</feature>
<evidence type="ECO:0000256" key="1">
    <source>
        <dbReference type="ARBA" id="ARBA00004123"/>
    </source>
</evidence>
<dbReference type="SUPFAM" id="SSF46689">
    <property type="entry name" value="Homeodomain-like"/>
    <property type="match status" value="1"/>
</dbReference>
<feature type="compositionally biased region" description="Basic and acidic residues" evidence="5">
    <location>
        <begin position="544"/>
        <end position="569"/>
    </location>
</feature>
<dbReference type="GO" id="GO:0000785">
    <property type="term" value="C:chromatin"/>
    <property type="evidence" value="ECO:0007669"/>
    <property type="project" value="TreeGrafter"/>
</dbReference>
<dbReference type="InterPro" id="IPR031557">
    <property type="entry name" value="N-CoR_GPS2_interact"/>
</dbReference>
<reference evidence="7" key="2">
    <citation type="submission" date="2017-10" db="EMBL/GenBank/DDBJ databases">
        <title>Ladona fulva Genome sequencing and assembly.</title>
        <authorList>
            <person name="Murali S."/>
            <person name="Richards S."/>
            <person name="Bandaranaike D."/>
            <person name="Bellair M."/>
            <person name="Blankenburg K."/>
            <person name="Chao H."/>
            <person name="Dinh H."/>
            <person name="Doddapaneni H."/>
            <person name="Dugan-Rocha S."/>
            <person name="Elkadiri S."/>
            <person name="Gnanaolivu R."/>
            <person name="Hernandez B."/>
            <person name="Skinner E."/>
            <person name="Javaid M."/>
            <person name="Lee S."/>
            <person name="Li M."/>
            <person name="Ming W."/>
            <person name="Munidasa M."/>
            <person name="Muniz J."/>
            <person name="Nguyen L."/>
            <person name="Hughes D."/>
            <person name="Osuji N."/>
            <person name="Pu L.-L."/>
            <person name="Puazo M."/>
            <person name="Qu C."/>
            <person name="Quiroz J."/>
            <person name="Raj R."/>
            <person name="Weissenberger G."/>
            <person name="Xin Y."/>
            <person name="Zou X."/>
            <person name="Han Y."/>
            <person name="Worley K."/>
            <person name="Muzny D."/>
            <person name="Gibbs R."/>
        </authorList>
    </citation>
    <scope>NUCLEOTIDE SEQUENCE</scope>
    <source>
        <strain evidence="7">Sampled in the wild</strain>
    </source>
</reference>
<feature type="compositionally biased region" description="Basic residues" evidence="5">
    <location>
        <begin position="380"/>
        <end position="390"/>
    </location>
</feature>
<feature type="compositionally biased region" description="Gly residues" evidence="5">
    <location>
        <begin position="400"/>
        <end position="417"/>
    </location>
</feature>
<dbReference type="GO" id="GO:0032991">
    <property type="term" value="C:protein-containing complex"/>
    <property type="evidence" value="ECO:0007669"/>
    <property type="project" value="UniProtKB-ARBA"/>
</dbReference>
<dbReference type="OrthoDB" id="10258692at2759"/>
<feature type="compositionally biased region" description="Basic and acidic residues" evidence="5">
    <location>
        <begin position="437"/>
        <end position="457"/>
    </location>
</feature>
<reference evidence="7" key="1">
    <citation type="submission" date="2013-04" db="EMBL/GenBank/DDBJ databases">
        <authorList>
            <person name="Qu J."/>
            <person name="Murali S.C."/>
            <person name="Bandaranaike D."/>
            <person name="Bellair M."/>
            <person name="Blankenburg K."/>
            <person name="Chao H."/>
            <person name="Dinh H."/>
            <person name="Doddapaneni H."/>
            <person name="Downs B."/>
            <person name="Dugan-Rocha S."/>
            <person name="Elkadiri S."/>
            <person name="Gnanaolivu R.D."/>
            <person name="Hernandez B."/>
            <person name="Javaid M."/>
            <person name="Jayaseelan J.C."/>
            <person name="Lee S."/>
            <person name="Li M."/>
            <person name="Ming W."/>
            <person name="Munidasa M."/>
            <person name="Muniz J."/>
            <person name="Nguyen L."/>
            <person name="Ongeri F."/>
            <person name="Osuji N."/>
            <person name="Pu L.-L."/>
            <person name="Puazo M."/>
            <person name="Qu C."/>
            <person name="Quiroz J."/>
            <person name="Raj R."/>
            <person name="Weissenberger G."/>
            <person name="Xin Y."/>
            <person name="Zou X."/>
            <person name="Han Y."/>
            <person name="Richards S."/>
            <person name="Worley K."/>
            <person name="Muzny D."/>
            <person name="Gibbs R."/>
        </authorList>
    </citation>
    <scope>NUCLEOTIDE SEQUENCE</scope>
    <source>
        <strain evidence="7">Sampled in the wild</strain>
    </source>
</reference>
<evidence type="ECO:0000256" key="5">
    <source>
        <dbReference type="SAM" id="MobiDB-lite"/>
    </source>
</evidence>
<dbReference type="SMART" id="SM00717">
    <property type="entry name" value="SANT"/>
    <property type="match status" value="1"/>
</dbReference>
<feature type="compositionally biased region" description="Low complexity" evidence="5">
    <location>
        <begin position="483"/>
        <end position="497"/>
    </location>
</feature>
<dbReference type="Gene3D" id="1.20.5.430">
    <property type="match status" value="1"/>
</dbReference>
<feature type="region of interest" description="Disordered" evidence="5">
    <location>
        <begin position="542"/>
        <end position="587"/>
    </location>
</feature>
<keyword evidence="8" id="KW-1185">Reference proteome</keyword>
<evidence type="ECO:0000256" key="4">
    <source>
        <dbReference type="SAM" id="Coils"/>
    </source>
</evidence>
<comment type="similarity">
    <text evidence="2">Belongs to the N-CoR nuclear receptor corepressors family.</text>
</comment>
<dbReference type="AlphaFoldDB" id="A0A8K0JVJ0"/>
<dbReference type="Proteomes" id="UP000792457">
    <property type="component" value="Unassembled WGS sequence"/>
</dbReference>
<dbReference type="CDD" id="cd00167">
    <property type="entry name" value="SANT"/>
    <property type="match status" value="1"/>
</dbReference>
<accession>A0A8K0JVJ0</accession>
<dbReference type="PANTHER" id="PTHR13992">
    <property type="entry name" value="NUCLEAR RECEPTOR CO-REPRESSOR RELATED NCOR"/>
    <property type="match status" value="1"/>
</dbReference>
<gene>
    <name evidence="7" type="ORF">J437_LFUL008521</name>
</gene>
<sequence>MKREEEIHRRDHLNSYQKSTLNKRSNFLRYTFSSKLAENVSEEFSETKEPVYTPQVEAISPTLPSDSLQEDTTFRSTKDELLQQITKVDREIAKAESQIQKLKKKQQELEEIASKPAVVKEEEEIAQPKHQSLAQKIYADNRKKAQEAHSLLDKLGPKVDLPLYNQPSDTPVYHENKRRHLTFKKRLMEYFKRKHTERESREKYMTASYSRLMQEWLRKVEKIESSAKRKAKEAKSREFFEKVFPELRKQREDKERFNRVGARIKSEADLEEIMDGLQEQEMEDKKMRSYAVIPPILLDAKQRKLTYQNNNGLIEDFVAEYKERQLLNVWTDQEREIFREKYLQHPKNFGLVASYLERKSVCDCVQHYYLSKKTEGYRQLLRKSRQRARASRNAQKPTAAGGGAAGSGLGAGAGAAGDPGTTGVTTRQSVAALQREQQQRELREQRQQQEREREHSAPENISSSIAPRDSSPIPHVGLQVNPGNSEGSSTSTTTSAPTVAGSAVVSIVSMASGPTSGSGILSPSNSSGVQSTAGLCTYMVTDSVPDKEMDKENKSSSEGKLENKKERRKEEKKKKKEEVDSSDEECVDNQGKYSIFVSSFLPGWHVFLLH</sequence>
<evidence type="ECO:0000256" key="3">
    <source>
        <dbReference type="ARBA" id="ARBA00023054"/>
    </source>
</evidence>
<dbReference type="PANTHER" id="PTHR13992:SF39">
    <property type="entry name" value="SMRTER, ISOFORM G"/>
    <property type="match status" value="1"/>
</dbReference>
<dbReference type="EMBL" id="KZ308160">
    <property type="protein sequence ID" value="KAG8223441.1"/>
    <property type="molecule type" value="Genomic_DNA"/>
</dbReference>
<organism evidence="7 8">
    <name type="scientific">Ladona fulva</name>
    <name type="common">Scarce chaser dragonfly</name>
    <name type="synonym">Libellula fulva</name>
    <dbReference type="NCBI Taxonomy" id="123851"/>
    <lineage>
        <taxon>Eukaryota</taxon>
        <taxon>Metazoa</taxon>
        <taxon>Ecdysozoa</taxon>
        <taxon>Arthropoda</taxon>
        <taxon>Hexapoda</taxon>
        <taxon>Insecta</taxon>
        <taxon>Pterygota</taxon>
        <taxon>Palaeoptera</taxon>
        <taxon>Odonata</taxon>
        <taxon>Epiprocta</taxon>
        <taxon>Anisoptera</taxon>
        <taxon>Libelluloidea</taxon>
        <taxon>Libellulidae</taxon>
        <taxon>Ladona</taxon>
    </lineage>
</organism>
<evidence type="ECO:0000256" key="2">
    <source>
        <dbReference type="ARBA" id="ARBA00010097"/>
    </source>
</evidence>
<evidence type="ECO:0000259" key="6">
    <source>
        <dbReference type="PROSITE" id="PS51293"/>
    </source>
</evidence>
<dbReference type="InterPro" id="IPR009057">
    <property type="entry name" value="Homeodomain-like_sf"/>
</dbReference>
<dbReference type="PROSITE" id="PS51293">
    <property type="entry name" value="SANT"/>
    <property type="match status" value="1"/>
</dbReference>
<proteinExistence type="inferred from homology"/>
<dbReference type="GO" id="GO:0006357">
    <property type="term" value="P:regulation of transcription by RNA polymerase II"/>
    <property type="evidence" value="ECO:0007669"/>
    <property type="project" value="TreeGrafter"/>
</dbReference>
<dbReference type="InterPro" id="IPR017884">
    <property type="entry name" value="SANT_dom"/>
</dbReference>